<comment type="caution">
    <text evidence="2">The sequence shown here is derived from an EMBL/GenBank/DDBJ whole genome shotgun (WGS) entry which is preliminary data.</text>
</comment>
<dbReference type="SMART" id="SM00530">
    <property type="entry name" value="HTH_XRE"/>
    <property type="match status" value="1"/>
</dbReference>
<organism evidence="2 4">
    <name type="scientific">Blautia obeum</name>
    <dbReference type="NCBI Taxonomy" id="40520"/>
    <lineage>
        <taxon>Bacteria</taxon>
        <taxon>Bacillati</taxon>
        <taxon>Bacillota</taxon>
        <taxon>Clostridia</taxon>
        <taxon>Lachnospirales</taxon>
        <taxon>Lachnospiraceae</taxon>
        <taxon>Blautia</taxon>
    </lineage>
</organism>
<name>A0A395X7H5_9FIRM</name>
<dbReference type="Gene3D" id="1.10.260.40">
    <property type="entry name" value="lambda repressor-like DNA-binding domains"/>
    <property type="match status" value="1"/>
</dbReference>
<evidence type="ECO:0000313" key="5">
    <source>
        <dbReference type="Proteomes" id="UP000284220"/>
    </source>
</evidence>
<feature type="domain" description="HTH cro/C1-type" evidence="1">
    <location>
        <begin position="10"/>
        <end position="65"/>
    </location>
</feature>
<accession>A0A395X7H5</accession>
<dbReference type="GO" id="GO:0003677">
    <property type="term" value="F:DNA binding"/>
    <property type="evidence" value="ECO:0007669"/>
    <property type="project" value="InterPro"/>
</dbReference>
<evidence type="ECO:0000259" key="1">
    <source>
        <dbReference type="PROSITE" id="PS50943"/>
    </source>
</evidence>
<dbReference type="AlphaFoldDB" id="A0A395X7H5"/>
<dbReference type="CDD" id="cd00093">
    <property type="entry name" value="HTH_XRE"/>
    <property type="match status" value="1"/>
</dbReference>
<sequence length="74" mass="8551">MDYGTVRIKLNELIEQQGISKNRLAHRAEMQRTQLNQYCNGEVTRLDIAVLARLCCALDCKVEDLLEYVPPEQE</sequence>
<dbReference type="EMBL" id="QRHZ01000013">
    <property type="protein sequence ID" value="RHG14460.1"/>
    <property type="molecule type" value="Genomic_DNA"/>
</dbReference>
<dbReference type="Proteomes" id="UP000265828">
    <property type="component" value="Unassembled WGS sequence"/>
</dbReference>
<gene>
    <name evidence="3" type="ORF">DW272_15735</name>
    <name evidence="2" type="ORF">DWW07_08335</name>
</gene>
<reference evidence="4 5" key="1">
    <citation type="submission" date="2018-08" db="EMBL/GenBank/DDBJ databases">
        <title>A genome reference for cultivated species of the human gut microbiota.</title>
        <authorList>
            <person name="Zou Y."/>
            <person name="Xue W."/>
            <person name="Luo G."/>
        </authorList>
    </citation>
    <scope>NUCLEOTIDE SEQUENCE [LARGE SCALE GENOMIC DNA]</scope>
    <source>
        <strain evidence="2 4">AF14-23</strain>
        <strain evidence="3 5">AM22-9LB</strain>
    </source>
</reference>
<dbReference type="Proteomes" id="UP000284220">
    <property type="component" value="Unassembled WGS sequence"/>
</dbReference>
<evidence type="ECO:0000313" key="2">
    <source>
        <dbReference type="EMBL" id="RGV64429.1"/>
    </source>
</evidence>
<dbReference type="Pfam" id="PF13443">
    <property type="entry name" value="HTH_26"/>
    <property type="match status" value="1"/>
</dbReference>
<dbReference type="PROSITE" id="PS50943">
    <property type="entry name" value="HTH_CROC1"/>
    <property type="match status" value="1"/>
</dbReference>
<dbReference type="SUPFAM" id="SSF47413">
    <property type="entry name" value="lambda repressor-like DNA-binding domains"/>
    <property type="match status" value="1"/>
</dbReference>
<dbReference type="InterPro" id="IPR001387">
    <property type="entry name" value="Cro/C1-type_HTH"/>
</dbReference>
<dbReference type="EMBL" id="QRZI01000005">
    <property type="protein sequence ID" value="RGV64429.1"/>
    <property type="molecule type" value="Genomic_DNA"/>
</dbReference>
<evidence type="ECO:0000313" key="3">
    <source>
        <dbReference type="EMBL" id="RHG14460.1"/>
    </source>
</evidence>
<proteinExistence type="predicted"/>
<protein>
    <submittedName>
        <fullName evidence="2">XRE family transcriptional regulator</fullName>
    </submittedName>
</protein>
<evidence type="ECO:0000313" key="4">
    <source>
        <dbReference type="Proteomes" id="UP000265828"/>
    </source>
</evidence>
<dbReference type="InterPro" id="IPR010982">
    <property type="entry name" value="Lambda_DNA-bd_dom_sf"/>
</dbReference>